<dbReference type="AlphaFoldDB" id="A0A150G6X7"/>
<gene>
    <name evidence="2" type="ORF">GPECTOR_53g95</name>
</gene>
<protein>
    <submittedName>
        <fullName evidence="2">Uncharacterized protein</fullName>
    </submittedName>
</protein>
<evidence type="ECO:0000256" key="1">
    <source>
        <dbReference type="SAM" id="MobiDB-lite"/>
    </source>
</evidence>
<accession>A0A150G6X7</accession>
<organism evidence="2 3">
    <name type="scientific">Gonium pectorale</name>
    <name type="common">Green alga</name>
    <dbReference type="NCBI Taxonomy" id="33097"/>
    <lineage>
        <taxon>Eukaryota</taxon>
        <taxon>Viridiplantae</taxon>
        <taxon>Chlorophyta</taxon>
        <taxon>core chlorophytes</taxon>
        <taxon>Chlorophyceae</taxon>
        <taxon>CS clade</taxon>
        <taxon>Chlamydomonadales</taxon>
        <taxon>Volvocaceae</taxon>
        <taxon>Gonium</taxon>
    </lineage>
</organism>
<proteinExistence type="predicted"/>
<comment type="caution">
    <text evidence="2">The sequence shown here is derived from an EMBL/GenBank/DDBJ whole genome shotgun (WGS) entry which is preliminary data.</text>
</comment>
<dbReference type="EMBL" id="LSYV01000054">
    <property type="protein sequence ID" value="KXZ45602.1"/>
    <property type="molecule type" value="Genomic_DNA"/>
</dbReference>
<feature type="region of interest" description="Disordered" evidence="1">
    <location>
        <begin position="1"/>
        <end position="20"/>
    </location>
</feature>
<dbReference type="OrthoDB" id="534978at2759"/>
<keyword evidence="3" id="KW-1185">Reference proteome</keyword>
<dbReference type="Proteomes" id="UP000075714">
    <property type="component" value="Unassembled WGS sequence"/>
</dbReference>
<reference evidence="3" key="1">
    <citation type="journal article" date="2016" name="Nat. Commun.">
        <title>The Gonium pectorale genome demonstrates co-option of cell cycle regulation during the evolution of multicellularity.</title>
        <authorList>
            <person name="Hanschen E.R."/>
            <person name="Marriage T.N."/>
            <person name="Ferris P.J."/>
            <person name="Hamaji T."/>
            <person name="Toyoda A."/>
            <person name="Fujiyama A."/>
            <person name="Neme R."/>
            <person name="Noguchi H."/>
            <person name="Minakuchi Y."/>
            <person name="Suzuki M."/>
            <person name="Kawai-Toyooka H."/>
            <person name="Smith D.R."/>
            <person name="Sparks H."/>
            <person name="Anderson J."/>
            <person name="Bakaric R."/>
            <person name="Luria V."/>
            <person name="Karger A."/>
            <person name="Kirschner M.W."/>
            <person name="Durand P.M."/>
            <person name="Michod R.E."/>
            <person name="Nozaki H."/>
            <person name="Olson B.J."/>
        </authorList>
    </citation>
    <scope>NUCLEOTIDE SEQUENCE [LARGE SCALE GENOMIC DNA]</scope>
    <source>
        <strain evidence="3">NIES-2863</strain>
    </source>
</reference>
<evidence type="ECO:0000313" key="3">
    <source>
        <dbReference type="Proteomes" id="UP000075714"/>
    </source>
</evidence>
<sequence>MLSAAPAASNATPVEPDLNSARLDGARVSQKRHTDLLAQLLQASDPTLVARQNVEGLNEEFFMTAGTYLSLAQKEGNTEASSRLGRALTAAWDVKQSTLRPELQLLNRLVRTQAEAARREIYISGGAELVATLTMNDRWFAATLGRMVADVERQPPNPGKASLLSTLRAIQRETEALAAQAARQAARGQQP</sequence>
<evidence type="ECO:0000313" key="2">
    <source>
        <dbReference type="EMBL" id="KXZ45602.1"/>
    </source>
</evidence>
<name>A0A150G6X7_GONPE</name>